<evidence type="ECO:0000256" key="2">
    <source>
        <dbReference type="SAM" id="Phobius"/>
    </source>
</evidence>
<dbReference type="PATRIC" id="fig|1705562.3.peg.1037"/>
<feature type="compositionally biased region" description="Low complexity" evidence="1">
    <location>
        <begin position="46"/>
        <end position="55"/>
    </location>
</feature>
<protein>
    <recommendedName>
        <fullName evidence="3">Protein-glutamine gamma-glutamyltransferase-like C-terminal domain-containing protein</fullName>
    </recommendedName>
</protein>
<feature type="compositionally biased region" description="Low complexity" evidence="1">
    <location>
        <begin position="269"/>
        <end position="280"/>
    </location>
</feature>
<proteinExistence type="predicted"/>
<dbReference type="EMBL" id="LIUF01000001">
    <property type="protein sequence ID" value="KOX94378.1"/>
    <property type="molecule type" value="Genomic_DNA"/>
</dbReference>
<feature type="region of interest" description="Disordered" evidence="1">
    <location>
        <begin position="263"/>
        <end position="289"/>
    </location>
</feature>
<dbReference type="Proteomes" id="UP000037729">
    <property type="component" value="Unassembled WGS sequence"/>
</dbReference>
<dbReference type="AlphaFoldDB" id="A0A0M9AMA0"/>
<evidence type="ECO:0000313" key="4">
    <source>
        <dbReference type="EMBL" id="KOX94378.1"/>
    </source>
</evidence>
<reference evidence="4 5" key="1">
    <citation type="submission" date="2015-08" db="EMBL/GenBank/DDBJ databases">
        <title>Genomes of Isolates from Cabo Rojo, PR.</title>
        <authorList>
            <person name="Sanchez-Nieves R.L."/>
            <person name="Montalvo-Rodriguez R."/>
        </authorList>
    </citation>
    <scope>NUCLEOTIDE SEQUENCE [LARGE SCALE GENOMIC DNA]</scope>
    <source>
        <strain evidence="4 5">SL3</strain>
    </source>
</reference>
<keyword evidence="2" id="KW-1133">Transmembrane helix</keyword>
<dbReference type="InterPro" id="IPR025403">
    <property type="entry name" value="TgpA-like_C"/>
</dbReference>
<gene>
    <name evidence="4" type="ORF">AMS69_00510</name>
</gene>
<evidence type="ECO:0000256" key="1">
    <source>
        <dbReference type="SAM" id="MobiDB-lite"/>
    </source>
</evidence>
<keyword evidence="2" id="KW-0472">Membrane</keyword>
<dbReference type="OrthoDB" id="206550at2157"/>
<keyword evidence="5" id="KW-1185">Reference proteome</keyword>
<feature type="region of interest" description="Disordered" evidence="1">
    <location>
        <begin position="39"/>
        <end position="104"/>
    </location>
</feature>
<keyword evidence="2" id="KW-0812">Transmembrane</keyword>
<evidence type="ECO:0000313" key="5">
    <source>
        <dbReference type="Proteomes" id="UP000037729"/>
    </source>
</evidence>
<organism evidence="4 5">
    <name type="scientific">Haloarcula rubripromontorii</name>
    <dbReference type="NCBI Taxonomy" id="1705562"/>
    <lineage>
        <taxon>Archaea</taxon>
        <taxon>Methanobacteriati</taxon>
        <taxon>Methanobacteriota</taxon>
        <taxon>Stenosarchaea group</taxon>
        <taxon>Halobacteria</taxon>
        <taxon>Halobacteriales</taxon>
        <taxon>Haloarculaceae</taxon>
        <taxon>Haloarcula</taxon>
    </lineage>
</organism>
<comment type="caution">
    <text evidence="4">The sequence shown here is derived from an EMBL/GenBank/DDBJ whole genome shotgun (WGS) entry which is preliminary data.</text>
</comment>
<sequence>MSTKLVRAALALLCAVAVLFGTALFPGALGVEFESNGPLDSRASEPTTPTGTAPGEVDGGPTPVATSDGAETTPRATSDDPAATATPAPTETATETPGASGGNDGGSSVLVKLFGLVLIGGFGVVAVSVIRAASNAKGDGPTAAGLHLHPILDTLVGTVVSAVSDGAVGRTLGRIPKVTTAALLSGSSALARVGAGIAAVSGGILSGLATGFGSVGTMSLRGIAGLPSALGSLSVAPFRALRGFGGSGGFLASVRSGVDSPSLFGSSDTASGRSAAAESTAEADDGPDIDSLSVQEAWALLADRVSVPDPETATPGEYARRAIDSGLPEAPVRQLTTIFREVEYGGRSATGERTESARTALRDLRSRGDD</sequence>
<dbReference type="Pfam" id="PF13559">
    <property type="entry name" value="DUF4129"/>
    <property type="match status" value="1"/>
</dbReference>
<feature type="transmembrane region" description="Helical" evidence="2">
    <location>
        <begin position="109"/>
        <end position="130"/>
    </location>
</feature>
<accession>A0A0M9AMA0</accession>
<evidence type="ECO:0000259" key="3">
    <source>
        <dbReference type="Pfam" id="PF13559"/>
    </source>
</evidence>
<feature type="region of interest" description="Disordered" evidence="1">
    <location>
        <begin position="346"/>
        <end position="370"/>
    </location>
</feature>
<dbReference type="STRING" id="1705562.AMS69_00510"/>
<feature type="compositionally biased region" description="Low complexity" evidence="1">
    <location>
        <begin position="72"/>
        <end position="98"/>
    </location>
</feature>
<feature type="domain" description="Protein-glutamine gamma-glutamyltransferase-like C-terminal" evidence="3">
    <location>
        <begin position="295"/>
        <end position="362"/>
    </location>
</feature>
<dbReference type="RefSeq" id="WP_053966154.1">
    <property type="nucleotide sequence ID" value="NZ_LIUF01000001.1"/>
</dbReference>
<name>A0A0M9AMA0_9EURY</name>